<dbReference type="Gene3D" id="3.40.120.10">
    <property type="entry name" value="Alpha-D-Glucose-1,6-Bisphosphate, subunit A, domain 3"/>
    <property type="match status" value="3"/>
</dbReference>
<comment type="cofactor">
    <cofactor evidence="6">
        <name>Mg(2+)</name>
        <dbReference type="ChEBI" id="CHEBI:18420"/>
    </cofactor>
    <text evidence="6">Binds 1 Mg(2+) ion per subunit.</text>
</comment>
<keyword evidence="5 6" id="KW-0413">Isomerase</keyword>
<dbReference type="InterPro" id="IPR005846">
    <property type="entry name" value="A-D-PHexomutase_a/b/a-III"/>
</dbReference>
<dbReference type="GO" id="GO:0005829">
    <property type="term" value="C:cytosol"/>
    <property type="evidence" value="ECO:0007669"/>
    <property type="project" value="TreeGrafter"/>
</dbReference>
<dbReference type="InterPro" id="IPR006352">
    <property type="entry name" value="GlmM_bact"/>
</dbReference>
<comment type="PTM">
    <text evidence="6">Activated by phosphorylation.</text>
</comment>
<dbReference type="InterPro" id="IPR005841">
    <property type="entry name" value="Alpha-D-phosphohexomutase_SF"/>
</dbReference>
<dbReference type="Pfam" id="PF02879">
    <property type="entry name" value="PGM_PMM_II"/>
    <property type="match status" value="1"/>
</dbReference>
<keyword evidence="3 6" id="KW-0479">Metal-binding</keyword>
<feature type="domain" description="Alpha-D-phosphohexomutase alpha/beta/alpha" evidence="8">
    <location>
        <begin position="3"/>
        <end position="136"/>
    </location>
</feature>
<feature type="binding site" description="via phosphate group" evidence="6">
    <location>
        <position position="102"/>
    </location>
    <ligand>
        <name>Mg(2+)</name>
        <dbReference type="ChEBI" id="CHEBI:18420"/>
    </ligand>
</feature>
<dbReference type="InterPro" id="IPR005845">
    <property type="entry name" value="A-D-PHexomutase_a/b/a-II"/>
</dbReference>
<dbReference type="InterPro" id="IPR036900">
    <property type="entry name" value="A-D-PHexomutase_C_sf"/>
</dbReference>
<evidence type="ECO:0000313" key="12">
    <source>
        <dbReference type="Proteomes" id="UP000019365"/>
    </source>
</evidence>
<dbReference type="EC" id="5.4.2.10" evidence="6"/>
<dbReference type="FunFam" id="3.40.120.10:FF:000003">
    <property type="entry name" value="Phosphoglucosamine mutase"/>
    <property type="match status" value="1"/>
</dbReference>
<dbReference type="PRINTS" id="PR00509">
    <property type="entry name" value="PGMPMM"/>
</dbReference>
<sequence length="453" mass="48423">MAKLFGTDGPRGIAVTDLTCELAMQTGRAAALVLANKKEGGKTKILIGKDTRLSSDALEAAVCAGICSVGADAELLGVVPTPAVTYLIGAHGADGGIMISGSHNSAEYNGLKLFTAKGHNLMEDAEEEIERLVLKAPEEMKLKSHEEVGRIIHGENAVGEYTEHIRSLINTDLSGMRVVLDCANGCAAYTAKKLFTSLGAEAEIIADEPDGKNINKECGSTHVHRLMEFVAENDFCCGLAFDGDADRCIAVDEQGCMVDGDRLLAVFAGVMKEQGSLGDDTVVVTSKSTLGLRRYAADKGIKLVSSGAGTRYVLERMLEGGFKLGGEPDGHIIFLDDAVTGDGQLTGARLLEIMKNSGLKLSSLAGDMPSYPQVKLNVKIHPHYKELWKNEKDITDLIEKYSAELGEEGRVLVRESGKEPIVRILVEGGDFGRINDMAVDIAQHIKDICAFRG</sequence>
<evidence type="ECO:0000256" key="3">
    <source>
        <dbReference type="ARBA" id="ARBA00022723"/>
    </source>
</evidence>
<accession>W7UCN1</accession>
<dbReference type="GO" id="GO:0009252">
    <property type="term" value="P:peptidoglycan biosynthetic process"/>
    <property type="evidence" value="ECO:0007669"/>
    <property type="project" value="TreeGrafter"/>
</dbReference>
<keyword evidence="4 6" id="KW-0460">Magnesium</keyword>
<dbReference type="OrthoDB" id="9806956at2"/>
<dbReference type="InterPro" id="IPR005844">
    <property type="entry name" value="A-D-PHexomutase_a/b/a-I"/>
</dbReference>
<gene>
    <name evidence="6" type="primary">glmM</name>
    <name evidence="11" type="ORF">RF007C_14600</name>
</gene>
<evidence type="ECO:0000256" key="2">
    <source>
        <dbReference type="ARBA" id="ARBA00022553"/>
    </source>
</evidence>
<dbReference type="RefSeq" id="WP_037299951.1">
    <property type="nucleotide sequence ID" value="NZ_ATAX01000028.1"/>
</dbReference>
<dbReference type="SUPFAM" id="SSF55957">
    <property type="entry name" value="Phosphoglucomutase, C-terminal domain"/>
    <property type="match status" value="1"/>
</dbReference>
<feature type="binding site" evidence="6">
    <location>
        <position position="244"/>
    </location>
    <ligand>
        <name>Mg(2+)</name>
        <dbReference type="ChEBI" id="CHEBI:18420"/>
    </ligand>
</feature>
<dbReference type="SUPFAM" id="SSF53738">
    <property type="entry name" value="Phosphoglucomutase, first 3 domains"/>
    <property type="match status" value="3"/>
</dbReference>
<dbReference type="GO" id="GO:0000287">
    <property type="term" value="F:magnesium ion binding"/>
    <property type="evidence" value="ECO:0007669"/>
    <property type="project" value="UniProtKB-UniRule"/>
</dbReference>
<comment type="similarity">
    <text evidence="1 6">Belongs to the phosphohexose mutase family.</text>
</comment>
<dbReference type="GO" id="GO:0004615">
    <property type="term" value="F:phosphomannomutase activity"/>
    <property type="evidence" value="ECO:0007669"/>
    <property type="project" value="TreeGrafter"/>
</dbReference>
<comment type="function">
    <text evidence="6">Catalyzes the conversion of glucosamine-6-phosphate to glucosamine-1-phosphate.</text>
</comment>
<evidence type="ECO:0000256" key="1">
    <source>
        <dbReference type="ARBA" id="ARBA00010231"/>
    </source>
</evidence>
<comment type="catalytic activity">
    <reaction evidence="6">
        <text>alpha-D-glucosamine 1-phosphate = D-glucosamine 6-phosphate</text>
        <dbReference type="Rhea" id="RHEA:23424"/>
        <dbReference type="ChEBI" id="CHEBI:58516"/>
        <dbReference type="ChEBI" id="CHEBI:58725"/>
        <dbReference type="EC" id="5.4.2.10"/>
    </reaction>
</comment>
<feature type="binding site" evidence="6">
    <location>
        <position position="242"/>
    </location>
    <ligand>
        <name>Mg(2+)</name>
        <dbReference type="ChEBI" id="CHEBI:18420"/>
    </ligand>
</feature>
<dbReference type="CDD" id="cd05802">
    <property type="entry name" value="GlmM"/>
    <property type="match status" value="1"/>
</dbReference>
<proteinExistence type="inferred from homology"/>
<dbReference type="GO" id="GO:0006048">
    <property type="term" value="P:UDP-N-acetylglucosamine biosynthetic process"/>
    <property type="evidence" value="ECO:0007669"/>
    <property type="project" value="TreeGrafter"/>
</dbReference>
<dbReference type="Pfam" id="PF02878">
    <property type="entry name" value="PGM_PMM_I"/>
    <property type="match status" value="1"/>
</dbReference>
<evidence type="ECO:0000259" key="9">
    <source>
        <dbReference type="Pfam" id="PF02879"/>
    </source>
</evidence>
<dbReference type="Proteomes" id="UP000019365">
    <property type="component" value="Unassembled WGS sequence"/>
</dbReference>
<evidence type="ECO:0000256" key="5">
    <source>
        <dbReference type="ARBA" id="ARBA00023235"/>
    </source>
</evidence>
<organism evidence="11 12">
    <name type="scientific">Ruminococcus flavefaciens 007c</name>
    <dbReference type="NCBI Taxonomy" id="1341157"/>
    <lineage>
        <taxon>Bacteria</taxon>
        <taxon>Bacillati</taxon>
        <taxon>Bacillota</taxon>
        <taxon>Clostridia</taxon>
        <taxon>Eubacteriales</taxon>
        <taxon>Oscillospiraceae</taxon>
        <taxon>Ruminococcus</taxon>
    </lineage>
</organism>
<keyword evidence="12" id="KW-1185">Reference proteome</keyword>
<comment type="caution">
    <text evidence="11">The sequence shown here is derived from an EMBL/GenBank/DDBJ whole genome shotgun (WGS) entry which is preliminary data.</text>
</comment>
<dbReference type="InterPro" id="IPR050060">
    <property type="entry name" value="Phosphoglucosamine_mutase"/>
</dbReference>
<feature type="domain" description="Alpha-D-phosphohexomutase alpha/beta/alpha" evidence="9">
    <location>
        <begin position="160"/>
        <end position="255"/>
    </location>
</feature>
<dbReference type="HAMAP" id="MF_01554_B">
    <property type="entry name" value="GlmM_B"/>
    <property type="match status" value="1"/>
</dbReference>
<dbReference type="InterPro" id="IPR005843">
    <property type="entry name" value="A-D-PHexomutase_C"/>
</dbReference>
<dbReference type="Pfam" id="PF00408">
    <property type="entry name" value="PGM_PMM_IV"/>
    <property type="match status" value="1"/>
</dbReference>
<dbReference type="PANTHER" id="PTHR42946:SF1">
    <property type="entry name" value="PHOSPHOGLUCOMUTASE (ALPHA-D-GLUCOSE-1,6-BISPHOSPHATE-DEPENDENT)"/>
    <property type="match status" value="1"/>
</dbReference>
<keyword evidence="2 6" id="KW-0597">Phosphoprotein</keyword>
<feature type="domain" description="Alpha-D-phosphohexomutase C-terminal" evidence="7">
    <location>
        <begin position="385"/>
        <end position="443"/>
    </location>
</feature>
<dbReference type="Gene3D" id="3.30.310.50">
    <property type="entry name" value="Alpha-D-phosphohexomutase, C-terminal domain"/>
    <property type="match status" value="1"/>
</dbReference>
<dbReference type="PATRIC" id="fig|1341157.4.peg.2314"/>
<reference evidence="11 12" key="1">
    <citation type="journal article" date="2014" name="PLoS ONE">
        <title>Rumen cellulosomics: divergent fiber-degrading strategies revealed by comparative genome-wide analysis of six ruminococcal strains.</title>
        <authorList>
            <person name="Dassa B."/>
            <person name="Borovok I."/>
            <person name="Ruimy-Israeli V."/>
            <person name="Lamed R."/>
            <person name="Flint H.J."/>
            <person name="Duncan S.H."/>
            <person name="Henrissat B."/>
            <person name="Coutinho P."/>
            <person name="Morrison M."/>
            <person name="Mosoni P."/>
            <person name="Yeoman C.J."/>
            <person name="White B.A."/>
            <person name="Bayer E.A."/>
        </authorList>
    </citation>
    <scope>NUCLEOTIDE SEQUENCE [LARGE SCALE GENOMIC DNA]</scope>
    <source>
        <strain evidence="11 12">007c</strain>
    </source>
</reference>
<dbReference type="InterPro" id="IPR016055">
    <property type="entry name" value="A-D-PHexomutase_a/b/a-I/II/III"/>
</dbReference>
<dbReference type="Pfam" id="PF02880">
    <property type="entry name" value="PGM_PMM_III"/>
    <property type="match status" value="1"/>
</dbReference>
<protein>
    <recommendedName>
        <fullName evidence="6">Phosphoglucosamine mutase</fullName>
        <ecNumber evidence="6">5.4.2.10</ecNumber>
    </recommendedName>
</protein>
<evidence type="ECO:0000256" key="4">
    <source>
        <dbReference type="ARBA" id="ARBA00022842"/>
    </source>
</evidence>
<feature type="modified residue" description="Phosphoserine" evidence="6">
    <location>
        <position position="102"/>
    </location>
</feature>
<name>W7UCN1_RUMFL</name>
<feature type="active site" description="Phosphoserine intermediate" evidence="6">
    <location>
        <position position="102"/>
    </location>
</feature>
<feature type="binding site" evidence="6">
    <location>
        <position position="246"/>
    </location>
    <ligand>
        <name>Mg(2+)</name>
        <dbReference type="ChEBI" id="CHEBI:18420"/>
    </ligand>
</feature>
<evidence type="ECO:0000259" key="10">
    <source>
        <dbReference type="Pfam" id="PF02880"/>
    </source>
</evidence>
<dbReference type="FunFam" id="3.40.120.10:FF:000001">
    <property type="entry name" value="Phosphoglucosamine mutase"/>
    <property type="match status" value="1"/>
</dbReference>
<dbReference type="GO" id="GO:0005975">
    <property type="term" value="P:carbohydrate metabolic process"/>
    <property type="evidence" value="ECO:0007669"/>
    <property type="project" value="InterPro"/>
</dbReference>
<feature type="domain" description="Alpha-D-phosphohexomutase alpha/beta/alpha" evidence="10">
    <location>
        <begin position="259"/>
        <end position="369"/>
    </location>
</feature>
<dbReference type="NCBIfam" id="TIGR01455">
    <property type="entry name" value="glmM"/>
    <property type="match status" value="1"/>
</dbReference>
<dbReference type="AlphaFoldDB" id="W7UCN1"/>
<evidence type="ECO:0000259" key="7">
    <source>
        <dbReference type="Pfam" id="PF00408"/>
    </source>
</evidence>
<evidence type="ECO:0000256" key="6">
    <source>
        <dbReference type="HAMAP-Rule" id="MF_01554"/>
    </source>
</evidence>
<dbReference type="eggNOG" id="COG1109">
    <property type="taxonomic scope" value="Bacteria"/>
</dbReference>
<dbReference type="GO" id="GO:0008966">
    <property type="term" value="F:phosphoglucosamine mutase activity"/>
    <property type="evidence" value="ECO:0007669"/>
    <property type="project" value="UniProtKB-UniRule"/>
</dbReference>
<dbReference type="PANTHER" id="PTHR42946">
    <property type="entry name" value="PHOSPHOHEXOSE MUTASE"/>
    <property type="match status" value="1"/>
</dbReference>
<dbReference type="EMBL" id="ATAX01000028">
    <property type="protein sequence ID" value="EWM52841.1"/>
    <property type="molecule type" value="Genomic_DNA"/>
</dbReference>
<evidence type="ECO:0000313" key="11">
    <source>
        <dbReference type="EMBL" id="EWM52841.1"/>
    </source>
</evidence>
<evidence type="ECO:0000259" key="8">
    <source>
        <dbReference type="Pfam" id="PF02878"/>
    </source>
</evidence>